<keyword evidence="1" id="KW-1133">Transmembrane helix</keyword>
<feature type="transmembrane region" description="Helical" evidence="1">
    <location>
        <begin position="12"/>
        <end position="38"/>
    </location>
</feature>
<feature type="transmembrane region" description="Helical" evidence="1">
    <location>
        <begin position="50"/>
        <end position="74"/>
    </location>
</feature>
<proteinExistence type="predicted"/>
<evidence type="ECO:0000313" key="3">
    <source>
        <dbReference type="Proteomes" id="UP000738349"/>
    </source>
</evidence>
<feature type="transmembrane region" description="Helical" evidence="1">
    <location>
        <begin position="508"/>
        <end position="532"/>
    </location>
</feature>
<reference evidence="2" key="1">
    <citation type="journal article" date="2021" name="Nat. Commun.">
        <title>Genetic determinants of endophytism in the Arabidopsis root mycobiome.</title>
        <authorList>
            <person name="Mesny F."/>
            <person name="Miyauchi S."/>
            <person name="Thiergart T."/>
            <person name="Pickel B."/>
            <person name="Atanasova L."/>
            <person name="Karlsson M."/>
            <person name="Huettel B."/>
            <person name="Barry K.W."/>
            <person name="Haridas S."/>
            <person name="Chen C."/>
            <person name="Bauer D."/>
            <person name="Andreopoulos W."/>
            <person name="Pangilinan J."/>
            <person name="LaButti K."/>
            <person name="Riley R."/>
            <person name="Lipzen A."/>
            <person name="Clum A."/>
            <person name="Drula E."/>
            <person name="Henrissat B."/>
            <person name="Kohler A."/>
            <person name="Grigoriev I.V."/>
            <person name="Martin F.M."/>
            <person name="Hacquard S."/>
        </authorList>
    </citation>
    <scope>NUCLEOTIDE SEQUENCE</scope>
    <source>
        <strain evidence="2">MPI-CAGE-AT-0147</strain>
    </source>
</reference>
<accession>A0A9P9JHW9</accession>
<dbReference type="EMBL" id="JAGMUV010000002">
    <property type="protein sequence ID" value="KAH7171228.1"/>
    <property type="molecule type" value="Genomic_DNA"/>
</dbReference>
<dbReference type="Proteomes" id="UP000738349">
    <property type="component" value="Unassembled WGS sequence"/>
</dbReference>
<organism evidence="2 3">
    <name type="scientific">Dactylonectria macrodidyma</name>
    <dbReference type="NCBI Taxonomy" id="307937"/>
    <lineage>
        <taxon>Eukaryota</taxon>
        <taxon>Fungi</taxon>
        <taxon>Dikarya</taxon>
        <taxon>Ascomycota</taxon>
        <taxon>Pezizomycotina</taxon>
        <taxon>Sordariomycetes</taxon>
        <taxon>Hypocreomycetidae</taxon>
        <taxon>Hypocreales</taxon>
        <taxon>Nectriaceae</taxon>
        <taxon>Dactylonectria</taxon>
    </lineage>
</organism>
<keyword evidence="1" id="KW-0812">Transmembrane</keyword>
<dbReference type="AlphaFoldDB" id="A0A9P9JHW9"/>
<protein>
    <submittedName>
        <fullName evidence="2">Uncharacterized protein</fullName>
    </submittedName>
</protein>
<evidence type="ECO:0000313" key="2">
    <source>
        <dbReference type="EMBL" id="KAH7171228.1"/>
    </source>
</evidence>
<comment type="caution">
    <text evidence="2">The sequence shown here is derived from an EMBL/GenBank/DDBJ whole genome shotgun (WGS) entry which is preliminary data.</text>
</comment>
<name>A0A9P9JHW9_9HYPO</name>
<sequence length="603" mass="67244">MSLNPRKTWTEWTTILSDFMTVVLPLSLLLFVVIVASTDNKQIDGRFEDFINALTVLATAFPILFAFILGRLLYQMARLNLENGASLGTLEQLMGSRTLGASFATHFQLRLFNWRGFLLLSTWSLSPIGGQSLLRCLNIEPGFLRQTGFYFDTLNPVGVNTGLFFDNAAYSTALVSPQAIREGPMDLWGNYSSLVGIPTSNIPAGNTTFTIESTYMRLNCSELEAYPLYSVATSFIDQETILDDTLENLNMVNASTRLANGTWYGHQHNATDKRPRFWNLALDRFVDNCWWNGSHSSSSDVFTPTFGVFESETDIEAGPTNLLFQARINMTSSNQESETERTVVKSRCRVLQEYVESSIDCSRGAGSSTGTCKVISQRKSKRKHPTEDLTSISQPMDFKTLSNVLPKLIVSQNNDATTDPLLIYLYMSSLDELDRWESIPDLSTVGKFEFSARLSQLINSYVVLSGASMAIIPQFFKSTVPNSDAIKAGIKMTQTETTDLFYYYTISWPWMVACLFSCGVLVVGGIFSVIYAHSANGPEVLGFVSTSFRDSKYVSIPPGAEHVDGSKLSEMMKDERFRYGYTSDQDGVYRVGIAHEKDTTKYG</sequence>
<keyword evidence="3" id="KW-1185">Reference proteome</keyword>
<dbReference type="OrthoDB" id="3692311at2759"/>
<gene>
    <name evidence="2" type="ORF">EDB81DRAFT_678150</name>
</gene>
<keyword evidence="1" id="KW-0472">Membrane</keyword>
<evidence type="ECO:0000256" key="1">
    <source>
        <dbReference type="SAM" id="Phobius"/>
    </source>
</evidence>